<evidence type="ECO:0000313" key="2">
    <source>
        <dbReference type="Proteomes" id="UP000638849"/>
    </source>
</evidence>
<dbReference type="Proteomes" id="UP000638849">
    <property type="component" value="Unassembled WGS sequence"/>
</dbReference>
<reference evidence="1 2" key="1">
    <citation type="submission" date="2020-12" db="EMBL/GenBank/DDBJ databases">
        <authorList>
            <person name="Kusuma A.B."/>
            <person name="Nouioui I."/>
            <person name="Goodfellow M."/>
        </authorList>
    </citation>
    <scope>NUCLEOTIDE SEQUENCE [LARGE SCALE GENOMIC DNA]</scope>
    <source>
        <strain evidence="1 2">DSM 41764</strain>
    </source>
</reference>
<dbReference type="RefSeq" id="WP_198275310.1">
    <property type="nucleotide sequence ID" value="NZ_BAAAIF010000026.1"/>
</dbReference>
<accession>A0ABS0R3R2</accession>
<sequence>MGGCHLQERQRGGVKRLDDVRRLLDAGVRVYAEEPRLAAHGLDGEGRLLDRVRPLPADEAATRWSTYRMVCFL</sequence>
<protein>
    <submittedName>
        <fullName evidence="1">Uncharacterized protein</fullName>
    </submittedName>
</protein>
<comment type="caution">
    <text evidence="1">The sequence shown here is derived from an EMBL/GenBank/DDBJ whole genome shotgun (WGS) entry which is preliminary data.</text>
</comment>
<dbReference type="EMBL" id="JAEEAQ010000014">
    <property type="protein sequence ID" value="MBI0312036.1"/>
    <property type="molecule type" value="Genomic_DNA"/>
</dbReference>
<gene>
    <name evidence="1" type="ORF">JBF12_03135</name>
</gene>
<name>A0ABS0R3R2_9ACTN</name>
<evidence type="ECO:0000313" key="1">
    <source>
        <dbReference type="EMBL" id="MBI0312036.1"/>
    </source>
</evidence>
<organism evidence="1 2">
    <name type="scientific">Streptomyces javensis</name>
    <dbReference type="NCBI Taxonomy" id="114698"/>
    <lineage>
        <taxon>Bacteria</taxon>
        <taxon>Bacillati</taxon>
        <taxon>Actinomycetota</taxon>
        <taxon>Actinomycetes</taxon>
        <taxon>Kitasatosporales</taxon>
        <taxon>Streptomycetaceae</taxon>
        <taxon>Streptomyces</taxon>
        <taxon>Streptomyces violaceusniger group</taxon>
    </lineage>
</organism>
<keyword evidence="2" id="KW-1185">Reference proteome</keyword>
<proteinExistence type="predicted"/>